<proteinExistence type="predicted"/>
<organism evidence="5 6">
    <name type="scientific">Paramicrobacterium agarici</name>
    <dbReference type="NCBI Taxonomy" id="630514"/>
    <lineage>
        <taxon>Bacteria</taxon>
        <taxon>Bacillati</taxon>
        <taxon>Actinomycetota</taxon>
        <taxon>Actinomycetes</taxon>
        <taxon>Micrococcales</taxon>
        <taxon>Microbacteriaceae</taxon>
        <taxon>Paramicrobacterium</taxon>
    </lineage>
</organism>
<dbReference type="Pfam" id="PF00392">
    <property type="entry name" value="GntR"/>
    <property type="match status" value="1"/>
</dbReference>
<gene>
    <name evidence="5" type="ORF">ATJ78_0742</name>
</gene>
<dbReference type="SMART" id="SM00345">
    <property type="entry name" value="HTH_GNTR"/>
    <property type="match status" value="1"/>
</dbReference>
<name>A0A2A9DSR0_9MICO</name>
<dbReference type="SUPFAM" id="SSF48008">
    <property type="entry name" value="GntR ligand-binding domain-like"/>
    <property type="match status" value="1"/>
</dbReference>
<keyword evidence="6" id="KW-1185">Reference proteome</keyword>
<evidence type="ECO:0000259" key="4">
    <source>
        <dbReference type="PROSITE" id="PS50949"/>
    </source>
</evidence>
<feature type="domain" description="HTH gntR-type" evidence="4">
    <location>
        <begin position="1"/>
        <end position="70"/>
    </location>
</feature>
<evidence type="ECO:0000313" key="5">
    <source>
        <dbReference type="EMBL" id="PFG29827.1"/>
    </source>
</evidence>
<comment type="caution">
    <text evidence="5">The sequence shown here is derived from an EMBL/GenBank/DDBJ whole genome shotgun (WGS) entry which is preliminary data.</text>
</comment>
<dbReference type="PANTHER" id="PTHR43537:SF5">
    <property type="entry name" value="UXU OPERON TRANSCRIPTIONAL REGULATOR"/>
    <property type="match status" value="1"/>
</dbReference>
<dbReference type="InterPro" id="IPR011711">
    <property type="entry name" value="GntR_C"/>
</dbReference>
<evidence type="ECO:0000256" key="1">
    <source>
        <dbReference type="ARBA" id="ARBA00023015"/>
    </source>
</evidence>
<dbReference type="GO" id="GO:0003677">
    <property type="term" value="F:DNA binding"/>
    <property type="evidence" value="ECO:0007669"/>
    <property type="project" value="UniProtKB-KW"/>
</dbReference>
<protein>
    <submittedName>
        <fullName evidence="5">DNA-binding GntR family transcriptional regulator</fullName>
    </submittedName>
</protein>
<dbReference type="Gene3D" id="1.10.10.10">
    <property type="entry name" value="Winged helix-like DNA-binding domain superfamily/Winged helix DNA-binding domain"/>
    <property type="match status" value="1"/>
</dbReference>
<keyword evidence="3" id="KW-0804">Transcription</keyword>
<evidence type="ECO:0000256" key="2">
    <source>
        <dbReference type="ARBA" id="ARBA00023125"/>
    </source>
</evidence>
<dbReference type="InterPro" id="IPR000524">
    <property type="entry name" value="Tscrpt_reg_HTH_GntR"/>
</dbReference>
<evidence type="ECO:0000256" key="3">
    <source>
        <dbReference type="ARBA" id="ARBA00023163"/>
    </source>
</evidence>
<keyword evidence="1" id="KW-0805">Transcription regulation</keyword>
<dbReference type="InterPro" id="IPR036390">
    <property type="entry name" value="WH_DNA-bd_sf"/>
</dbReference>
<dbReference type="Gene3D" id="1.20.120.530">
    <property type="entry name" value="GntR ligand-binding domain-like"/>
    <property type="match status" value="1"/>
</dbReference>
<dbReference type="CDD" id="cd07377">
    <property type="entry name" value="WHTH_GntR"/>
    <property type="match status" value="1"/>
</dbReference>
<dbReference type="SMART" id="SM00895">
    <property type="entry name" value="FCD"/>
    <property type="match status" value="1"/>
</dbReference>
<dbReference type="InterPro" id="IPR008920">
    <property type="entry name" value="TF_FadR/GntR_C"/>
</dbReference>
<dbReference type="AlphaFoldDB" id="A0A2A9DSR0"/>
<dbReference type="Proteomes" id="UP000221369">
    <property type="component" value="Unassembled WGS sequence"/>
</dbReference>
<dbReference type="PANTHER" id="PTHR43537">
    <property type="entry name" value="TRANSCRIPTIONAL REGULATOR, GNTR FAMILY"/>
    <property type="match status" value="1"/>
</dbReference>
<dbReference type="RefSeq" id="WP_098406359.1">
    <property type="nucleotide sequence ID" value="NZ_PDJE01000001.1"/>
</dbReference>
<sequence length="206" mass="23290">MPKSVYERLRADIISGEFMPGDALAEIALGARYGTSRTPIREALQRLESDTLVERTPRGMQVKGSTPEEILDIYEVRIDLEGLAARAAAKRRNELDLARIKAARDAMSNIADPARRADTNRGFHETIWAASHNQTLIDQLERLSLHLLRYPTTTLAVEERWESALAEHDGLIEAIENRDSSAAEELAELHMSRARDMRLQLYAQER</sequence>
<reference evidence="5 6" key="1">
    <citation type="submission" date="2017-10" db="EMBL/GenBank/DDBJ databases">
        <title>Sequencing the genomes of 1000 actinobacteria strains.</title>
        <authorList>
            <person name="Klenk H.-P."/>
        </authorList>
    </citation>
    <scope>NUCLEOTIDE SEQUENCE [LARGE SCALE GENOMIC DNA]</scope>
    <source>
        <strain evidence="5 6">DSM 21798</strain>
    </source>
</reference>
<dbReference type="Pfam" id="PF07729">
    <property type="entry name" value="FCD"/>
    <property type="match status" value="1"/>
</dbReference>
<accession>A0A2A9DSR0</accession>
<dbReference type="PROSITE" id="PS50949">
    <property type="entry name" value="HTH_GNTR"/>
    <property type="match status" value="1"/>
</dbReference>
<dbReference type="GO" id="GO:0003700">
    <property type="term" value="F:DNA-binding transcription factor activity"/>
    <property type="evidence" value="ECO:0007669"/>
    <property type="project" value="InterPro"/>
</dbReference>
<dbReference type="SUPFAM" id="SSF46785">
    <property type="entry name" value="Winged helix' DNA-binding domain"/>
    <property type="match status" value="1"/>
</dbReference>
<evidence type="ECO:0000313" key="6">
    <source>
        <dbReference type="Proteomes" id="UP000221369"/>
    </source>
</evidence>
<dbReference type="EMBL" id="PDJE01000001">
    <property type="protein sequence ID" value="PFG29827.1"/>
    <property type="molecule type" value="Genomic_DNA"/>
</dbReference>
<keyword evidence="2 5" id="KW-0238">DNA-binding</keyword>
<dbReference type="InterPro" id="IPR036388">
    <property type="entry name" value="WH-like_DNA-bd_sf"/>
</dbReference>